<evidence type="ECO:0000256" key="10">
    <source>
        <dbReference type="ARBA" id="ARBA00022842"/>
    </source>
</evidence>
<dbReference type="PANTHER" id="PTHR45873:SF1">
    <property type="entry name" value="DNA POLYMERASE ETA"/>
    <property type="match status" value="1"/>
</dbReference>
<dbReference type="InterPro" id="IPR001126">
    <property type="entry name" value="UmuC"/>
</dbReference>
<dbReference type="GO" id="GO:0003887">
    <property type="term" value="F:DNA-directed DNA polymerase activity"/>
    <property type="evidence" value="ECO:0007669"/>
    <property type="project" value="UniProtKB-EC"/>
</dbReference>
<dbReference type="GO" id="GO:0006281">
    <property type="term" value="P:DNA repair"/>
    <property type="evidence" value="ECO:0007669"/>
    <property type="project" value="UniProtKB-KW"/>
</dbReference>
<comment type="catalytic activity">
    <reaction evidence="14">
        <text>DNA(n) + a 2'-deoxyribonucleoside 5'-triphosphate = DNA(n+1) + diphosphate</text>
        <dbReference type="Rhea" id="RHEA:22508"/>
        <dbReference type="Rhea" id="RHEA-COMP:17339"/>
        <dbReference type="Rhea" id="RHEA-COMP:17340"/>
        <dbReference type="ChEBI" id="CHEBI:33019"/>
        <dbReference type="ChEBI" id="CHEBI:61560"/>
        <dbReference type="ChEBI" id="CHEBI:173112"/>
        <dbReference type="EC" id="2.7.7.7"/>
    </reaction>
</comment>
<dbReference type="InterPro" id="IPR052230">
    <property type="entry name" value="DNA_polymerase_eta"/>
</dbReference>
<dbReference type="PROSITE" id="PS50173">
    <property type="entry name" value="UMUC"/>
    <property type="match status" value="1"/>
</dbReference>
<evidence type="ECO:0000256" key="13">
    <source>
        <dbReference type="ARBA" id="ARBA00044975"/>
    </source>
</evidence>
<evidence type="ECO:0000256" key="12">
    <source>
        <dbReference type="ARBA" id="ARBA00023242"/>
    </source>
</evidence>
<comment type="cofactor">
    <cofactor evidence="1">
        <name>Mn(2+)</name>
        <dbReference type="ChEBI" id="CHEBI:29035"/>
    </cofactor>
</comment>
<accession>A0AAQ3TAR7</accession>
<reference evidence="17 18" key="1">
    <citation type="submission" date="2024-02" db="EMBL/GenBank/DDBJ databases">
        <title>High-quality chromosome-scale genome assembly of Pensacola bahiagrass (Paspalum notatum Flugge var. saurae).</title>
        <authorList>
            <person name="Vega J.M."/>
            <person name="Podio M."/>
            <person name="Orjuela J."/>
            <person name="Siena L.A."/>
            <person name="Pessino S.C."/>
            <person name="Combes M.C."/>
            <person name="Mariac C."/>
            <person name="Albertini E."/>
            <person name="Pupilli F."/>
            <person name="Ortiz J.P.A."/>
            <person name="Leblanc O."/>
        </authorList>
    </citation>
    <scope>NUCLEOTIDE SEQUENCE [LARGE SCALE GENOMIC DNA]</scope>
    <source>
        <strain evidence="17">R1</strain>
        <tissue evidence="17">Leaf</tissue>
    </source>
</reference>
<dbReference type="Pfam" id="PF11799">
    <property type="entry name" value="IMS_C"/>
    <property type="match status" value="1"/>
</dbReference>
<feature type="compositionally biased region" description="Polar residues" evidence="15">
    <location>
        <begin position="486"/>
        <end position="495"/>
    </location>
</feature>
<dbReference type="FunFam" id="1.10.150.20:FF:000014">
    <property type="entry name" value="Polymerase (DNA directed), eta"/>
    <property type="match status" value="1"/>
</dbReference>
<dbReference type="InterPro" id="IPR036775">
    <property type="entry name" value="DNA_pol_Y-fam_lit_finger_sf"/>
</dbReference>
<dbReference type="FunFam" id="3.30.1490.100:FF:000006">
    <property type="entry name" value="DNA polymerase eta"/>
    <property type="match status" value="1"/>
</dbReference>
<dbReference type="InterPro" id="IPR043128">
    <property type="entry name" value="Rev_trsase/Diguanyl_cyclase"/>
</dbReference>
<feature type="compositionally biased region" description="Low complexity" evidence="15">
    <location>
        <begin position="446"/>
        <end position="459"/>
    </location>
</feature>
<dbReference type="Gene3D" id="3.40.1170.60">
    <property type="match status" value="1"/>
</dbReference>
<dbReference type="GO" id="GO:0042276">
    <property type="term" value="P:error-prone translesion synthesis"/>
    <property type="evidence" value="ECO:0007669"/>
    <property type="project" value="TreeGrafter"/>
</dbReference>
<keyword evidence="12" id="KW-0539">Nucleus</keyword>
<dbReference type="EMBL" id="CP144748">
    <property type="protein sequence ID" value="WVZ68782.1"/>
    <property type="molecule type" value="Genomic_DNA"/>
</dbReference>
<dbReference type="SUPFAM" id="SSF56672">
    <property type="entry name" value="DNA/RNA polymerases"/>
    <property type="match status" value="1"/>
</dbReference>
<keyword evidence="7" id="KW-0548">Nucleotidyltransferase</keyword>
<dbReference type="InterPro" id="IPR017961">
    <property type="entry name" value="DNA_pol_Y-fam_little_finger"/>
</dbReference>
<feature type="domain" description="UmuC" evidence="16">
    <location>
        <begin position="14"/>
        <end position="253"/>
    </location>
</feature>
<evidence type="ECO:0000256" key="14">
    <source>
        <dbReference type="ARBA" id="ARBA00049244"/>
    </source>
</evidence>
<name>A0AAQ3TAR7_PASNO</name>
<evidence type="ECO:0000256" key="5">
    <source>
        <dbReference type="ARBA" id="ARBA00012417"/>
    </source>
</evidence>
<gene>
    <name evidence="17" type="ORF">U9M48_017675</name>
</gene>
<comment type="similarity">
    <text evidence="4">Belongs to the DNA polymerase type-Y family.</text>
</comment>
<organism evidence="17 18">
    <name type="scientific">Paspalum notatum var. saurae</name>
    <dbReference type="NCBI Taxonomy" id="547442"/>
    <lineage>
        <taxon>Eukaryota</taxon>
        <taxon>Viridiplantae</taxon>
        <taxon>Streptophyta</taxon>
        <taxon>Embryophyta</taxon>
        <taxon>Tracheophyta</taxon>
        <taxon>Spermatophyta</taxon>
        <taxon>Magnoliopsida</taxon>
        <taxon>Liliopsida</taxon>
        <taxon>Poales</taxon>
        <taxon>Poaceae</taxon>
        <taxon>PACMAD clade</taxon>
        <taxon>Panicoideae</taxon>
        <taxon>Andropogonodae</taxon>
        <taxon>Paspaleae</taxon>
        <taxon>Paspalinae</taxon>
        <taxon>Paspalum</taxon>
    </lineage>
</organism>
<comment type="subcellular location">
    <subcellularLocation>
        <location evidence="3">Nucleus</location>
    </subcellularLocation>
</comment>
<evidence type="ECO:0000256" key="8">
    <source>
        <dbReference type="ARBA" id="ARBA00022723"/>
    </source>
</evidence>
<evidence type="ECO:0000256" key="4">
    <source>
        <dbReference type="ARBA" id="ARBA00010945"/>
    </source>
</evidence>
<evidence type="ECO:0000256" key="7">
    <source>
        <dbReference type="ARBA" id="ARBA00022695"/>
    </source>
</evidence>
<evidence type="ECO:0000256" key="3">
    <source>
        <dbReference type="ARBA" id="ARBA00004123"/>
    </source>
</evidence>
<dbReference type="Proteomes" id="UP001341281">
    <property type="component" value="Chromosome 04"/>
</dbReference>
<dbReference type="Gene3D" id="3.30.70.270">
    <property type="match status" value="1"/>
</dbReference>
<evidence type="ECO:0000256" key="1">
    <source>
        <dbReference type="ARBA" id="ARBA00001936"/>
    </source>
</evidence>
<keyword evidence="6" id="KW-0808">Transferase</keyword>
<dbReference type="Pfam" id="PF21704">
    <property type="entry name" value="POLH-Rev1_HhH"/>
    <property type="match status" value="1"/>
</dbReference>
<dbReference type="EC" id="2.7.7.7" evidence="5"/>
<dbReference type="GO" id="GO:0005657">
    <property type="term" value="C:replication fork"/>
    <property type="evidence" value="ECO:0007669"/>
    <property type="project" value="TreeGrafter"/>
</dbReference>
<dbReference type="SUPFAM" id="SSF100879">
    <property type="entry name" value="Lesion bypass DNA polymerase (Y-family), little finger domain"/>
    <property type="match status" value="1"/>
</dbReference>
<keyword evidence="18" id="KW-1185">Reference proteome</keyword>
<evidence type="ECO:0000259" key="16">
    <source>
        <dbReference type="PROSITE" id="PS50173"/>
    </source>
</evidence>
<dbReference type="Pfam" id="PF00817">
    <property type="entry name" value="IMS"/>
    <property type="match status" value="1"/>
</dbReference>
<feature type="region of interest" description="Disordered" evidence="15">
    <location>
        <begin position="602"/>
        <end position="630"/>
    </location>
</feature>
<dbReference type="Gene3D" id="3.30.1490.100">
    <property type="entry name" value="DNA polymerase, Y-family, little finger domain"/>
    <property type="match status" value="1"/>
</dbReference>
<dbReference type="GO" id="GO:0005634">
    <property type="term" value="C:nucleus"/>
    <property type="evidence" value="ECO:0007669"/>
    <property type="project" value="UniProtKB-SubCell"/>
</dbReference>
<evidence type="ECO:0000256" key="9">
    <source>
        <dbReference type="ARBA" id="ARBA00022763"/>
    </source>
</evidence>
<sequence>MPVARPEPQEPRVIAHVDMDCFYVQVEQRRNPALRGQPTAVVQYNDWKGGGLIAVSYEARGFGVKRSMRGDEAKRVCPGINLVQVPVARGKADLNLYRSSGSEVVAILASKGKCERASIDEVYLDLTEAAKEMLLQAPPDSLEEICMEAAKSNILGLSSDASEKEKNVRAWLCRSDADYQDKLLACGAIIVAQLRIRVLEETQFTCSAGIAHNKMLAKLVSGMHKPAQQTVVPLSSIQDFLSSLPVKKMKQLGGKLGSSLQYDLGVETIGDLLSFSEEKLQEQYGANTGTWLWKIARGISGEEVEDRLLPKSHGCGKTFPGPRALKNNTSVKGWLDQLCEELSERIQSDLNQNKRIAQTLTLHARASKKNERDSMKKFPSKSCPLRYGTGKIQEDAMKLFESGLHDFLESQSTGWSITSLSVTASKIFDIPSGTSSILRYIKGPNSSAPPAISDSSSVPEDPSLDVTPIHEEQCEPSTSEKEDNNRYSAISTKQCPANEEKKNSMKSTGVKGASSILKFLSRDHSAHQEKRRSDGLICSHQGPGSSSEANEAERNVPAQAAVVDRSNSGAEPSGSSNTWMLNVEDIDPAVVEELPPEIQREIQGWIRPSKHPTAKRRGSTISSYFPPARS</sequence>
<evidence type="ECO:0000313" key="17">
    <source>
        <dbReference type="EMBL" id="WVZ68782.1"/>
    </source>
</evidence>
<evidence type="ECO:0000256" key="15">
    <source>
        <dbReference type="SAM" id="MobiDB-lite"/>
    </source>
</evidence>
<dbReference type="GO" id="GO:0009411">
    <property type="term" value="P:response to UV"/>
    <property type="evidence" value="ECO:0007669"/>
    <property type="project" value="UniProtKB-ARBA"/>
</dbReference>
<feature type="region of interest" description="Disordered" evidence="15">
    <location>
        <begin position="446"/>
        <end position="510"/>
    </location>
</feature>
<keyword evidence="10" id="KW-0460">Magnesium</keyword>
<feature type="compositionally biased region" description="Basic residues" evidence="15">
    <location>
        <begin position="608"/>
        <end position="618"/>
    </location>
</feature>
<keyword evidence="11" id="KW-0234">DNA repair</keyword>
<dbReference type="PANTHER" id="PTHR45873">
    <property type="entry name" value="DNA POLYMERASE ETA"/>
    <property type="match status" value="1"/>
</dbReference>
<dbReference type="FunFam" id="3.30.70.270:FF:000029">
    <property type="entry name" value="DNA polymerase eta"/>
    <property type="match status" value="1"/>
</dbReference>
<dbReference type="PIRSF" id="PIRSF036603">
    <property type="entry name" value="DPol_eta"/>
    <property type="match status" value="1"/>
</dbReference>
<evidence type="ECO:0000313" key="18">
    <source>
        <dbReference type="Proteomes" id="UP001341281"/>
    </source>
</evidence>
<keyword evidence="9" id="KW-0227">DNA damage</keyword>
<keyword evidence="8" id="KW-0479">Metal-binding</keyword>
<dbReference type="GO" id="GO:0003684">
    <property type="term" value="F:damaged DNA binding"/>
    <property type="evidence" value="ECO:0007669"/>
    <property type="project" value="InterPro"/>
</dbReference>
<protein>
    <recommendedName>
        <fullName evidence="13">DNA polymerase eta</fullName>
        <ecNumber evidence="5">2.7.7.7</ecNumber>
    </recommendedName>
</protein>
<dbReference type="GO" id="GO:0035861">
    <property type="term" value="C:site of double-strand break"/>
    <property type="evidence" value="ECO:0007669"/>
    <property type="project" value="TreeGrafter"/>
</dbReference>
<dbReference type="GO" id="GO:0046872">
    <property type="term" value="F:metal ion binding"/>
    <property type="evidence" value="ECO:0007669"/>
    <property type="project" value="UniProtKB-KW"/>
</dbReference>
<dbReference type="InterPro" id="IPR043502">
    <property type="entry name" value="DNA/RNA_pol_sf"/>
</dbReference>
<comment type="cofactor">
    <cofactor evidence="2">
        <name>Mg(2+)</name>
        <dbReference type="ChEBI" id="CHEBI:18420"/>
    </cofactor>
</comment>
<evidence type="ECO:0000256" key="11">
    <source>
        <dbReference type="ARBA" id="ARBA00023204"/>
    </source>
</evidence>
<feature type="compositionally biased region" description="Polar residues" evidence="15">
    <location>
        <begin position="565"/>
        <end position="580"/>
    </location>
</feature>
<evidence type="ECO:0000256" key="2">
    <source>
        <dbReference type="ARBA" id="ARBA00001946"/>
    </source>
</evidence>
<dbReference type="FunFam" id="3.40.1170.60:FF:000003">
    <property type="entry name" value="DNA polymerase eta"/>
    <property type="match status" value="1"/>
</dbReference>
<evidence type="ECO:0000256" key="6">
    <source>
        <dbReference type="ARBA" id="ARBA00022679"/>
    </source>
</evidence>
<feature type="compositionally biased region" description="Basic and acidic residues" evidence="15">
    <location>
        <begin position="468"/>
        <end position="485"/>
    </location>
</feature>
<feature type="compositionally biased region" description="Basic and acidic residues" evidence="15">
    <location>
        <begin position="523"/>
        <end position="534"/>
    </location>
</feature>
<feature type="region of interest" description="Disordered" evidence="15">
    <location>
        <begin position="523"/>
        <end position="581"/>
    </location>
</feature>
<dbReference type="Gene3D" id="1.10.150.20">
    <property type="entry name" value="5' to 3' exonuclease, C-terminal subdomain"/>
    <property type="match status" value="1"/>
</dbReference>
<dbReference type="AlphaFoldDB" id="A0AAQ3TAR7"/>
<proteinExistence type="inferred from homology"/>